<evidence type="ECO:0000313" key="3">
    <source>
        <dbReference type="EMBL" id="ABF89689.1"/>
    </source>
</evidence>
<evidence type="ECO:0000313" key="4">
    <source>
        <dbReference type="Proteomes" id="UP000002402"/>
    </source>
</evidence>
<keyword evidence="2" id="KW-1133">Transmembrane helix</keyword>
<keyword evidence="2" id="KW-0472">Membrane</keyword>
<feature type="region of interest" description="Disordered" evidence="1">
    <location>
        <begin position="1"/>
        <end position="26"/>
    </location>
</feature>
<dbReference type="EnsemblBacteria" id="ABF89689">
    <property type="protein sequence ID" value="ABF89689"/>
    <property type="gene ID" value="MXAN_2565"/>
</dbReference>
<feature type="transmembrane region" description="Helical" evidence="2">
    <location>
        <begin position="185"/>
        <end position="206"/>
    </location>
</feature>
<dbReference type="KEGG" id="mxa:MXAN_2565"/>
<evidence type="ECO:0000256" key="2">
    <source>
        <dbReference type="SAM" id="Phobius"/>
    </source>
</evidence>
<dbReference type="GeneID" id="41359943"/>
<dbReference type="EMBL" id="CP000113">
    <property type="protein sequence ID" value="ABF89689.1"/>
    <property type="molecule type" value="Genomic_DNA"/>
</dbReference>
<keyword evidence="2" id="KW-0812">Transmembrane</keyword>
<dbReference type="eggNOG" id="COG1716">
    <property type="taxonomic scope" value="Bacteria"/>
</dbReference>
<sequence length="267" mass="29392">MVSTFPAWDGTLPASRLSRDQPGVGRLSEDVSWTMKEPRAMQGPMLPPAMNTKAGGGLFCELYWGNNLSEAWSYGPEHSNVHAAPDETAPLPLYGFTLPEEPFLLAERTAQGWRIHLPPAARAERAVKGNAYAAVPQTDLRQHDGRTTVELAEGMTLRLSEGQLSLRIQGSVVKEQVNRLQWKDFGWLIIVSILFLSLPVGFLIAGPTPQRIEESKVRAMKIAADKEAARRKAMGLDTPLRPLTDEELGMQPDGGDDVTVPAFLRVR</sequence>
<dbReference type="Proteomes" id="UP000002402">
    <property type="component" value="Chromosome"/>
</dbReference>
<name>Q1D989_MYXXD</name>
<dbReference type="OrthoDB" id="5508341at2"/>
<evidence type="ECO:0000256" key="1">
    <source>
        <dbReference type="SAM" id="MobiDB-lite"/>
    </source>
</evidence>
<accession>Q1D989</accession>
<proteinExistence type="predicted"/>
<organism evidence="3 4">
    <name type="scientific">Myxococcus xanthus (strain DK1622)</name>
    <dbReference type="NCBI Taxonomy" id="246197"/>
    <lineage>
        <taxon>Bacteria</taxon>
        <taxon>Pseudomonadati</taxon>
        <taxon>Myxococcota</taxon>
        <taxon>Myxococcia</taxon>
        <taxon>Myxococcales</taxon>
        <taxon>Cystobacterineae</taxon>
        <taxon>Myxococcaceae</taxon>
        <taxon>Myxococcus</taxon>
    </lineage>
</organism>
<dbReference type="HOGENOM" id="CLU_1218691_0_0_7"/>
<dbReference type="AlphaFoldDB" id="Q1D989"/>
<reference evidence="3 4" key="1">
    <citation type="journal article" date="2006" name="Proc. Natl. Acad. Sci. U.S.A.">
        <title>Evolution of sensory complexity recorded in a myxobacterial genome.</title>
        <authorList>
            <person name="Goldman B.S."/>
            <person name="Nierman W.C."/>
            <person name="Kaiser D."/>
            <person name="Slater S.C."/>
            <person name="Durkin A.S."/>
            <person name="Eisen J.A."/>
            <person name="Ronning C.M."/>
            <person name="Barbazuk W.B."/>
            <person name="Blanchard M."/>
            <person name="Field C."/>
            <person name="Halling C."/>
            <person name="Hinkle G."/>
            <person name="Iartchuk O."/>
            <person name="Kim H.S."/>
            <person name="Mackenzie C."/>
            <person name="Madupu R."/>
            <person name="Miller N."/>
            <person name="Shvartsbeyn A."/>
            <person name="Sullivan S.A."/>
            <person name="Vaudin M."/>
            <person name="Wiegand R."/>
            <person name="Kaplan H.B."/>
        </authorList>
    </citation>
    <scope>NUCLEOTIDE SEQUENCE [LARGE SCALE GENOMIC DNA]</scope>
    <source>
        <strain evidence="4">DK1622</strain>
    </source>
</reference>
<dbReference type="RefSeq" id="WP_011552635.1">
    <property type="nucleotide sequence ID" value="NC_008095.1"/>
</dbReference>
<gene>
    <name evidence="3" type="ordered locus">MXAN_2565</name>
</gene>
<keyword evidence="4" id="KW-1185">Reference proteome</keyword>
<protein>
    <submittedName>
        <fullName evidence="3">Uncharacterized protein</fullName>
    </submittedName>
</protein>
<dbReference type="STRING" id="246197.MXAN_2565"/>